<gene>
    <name evidence="2" type="ORF">JR316_009610</name>
</gene>
<protein>
    <submittedName>
        <fullName evidence="2">Uncharacterized protein</fullName>
    </submittedName>
</protein>
<feature type="compositionally biased region" description="Basic and acidic residues" evidence="1">
    <location>
        <begin position="98"/>
        <end position="111"/>
    </location>
</feature>
<feature type="compositionally biased region" description="Basic and acidic residues" evidence="1">
    <location>
        <begin position="137"/>
        <end position="171"/>
    </location>
</feature>
<feature type="region of interest" description="Disordered" evidence="1">
    <location>
        <begin position="1"/>
        <end position="226"/>
    </location>
</feature>
<comment type="caution">
    <text evidence="2">The sequence shown here is derived from an EMBL/GenBank/DDBJ whole genome shotgun (WGS) entry which is preliminary data.</text>
</comment>
<proteinExistence type="predicted"/>
<dbReference type="OrthoDB" id="3125258at2759"/>
<evidence type="ECO:0000313" key="2">
    <source>
        <dbReference type="EMBL" id="KAG5166021.1"/>
    </source>
</evidence>
<accession>A0A8H7XU49</accession>
<feature type="compositionally biased region" description="Polar residues" evidence="1">
    <location>
        <begin position="8"/>
        <end position="29"/>
    </location>
</feature>
<feature type="compositionally biased region" description="Basic and acidic residues" evidence="1">
    <location>
        <begin position="214"/>
        <end position="226"/>
    </location>
</feature>
<dbReference type="EMBL" id="JAFIQS010000009">
    <property type="protein sequence ID" value="KAG5166021.1"/>
    <property type="molecule type" value="Genomic_DNA"/>
</dbReference>
<feature type="compositionally biased region" description="Acidic residues" evidence="1">
    <location>
        <begin position="33"/>
        <end position="69"/>
    </location>
</feature>
<organism evidence="2">
    <name type="scientific">Psilocybe cubensis</name>
    <name type="common">Psychedelic mushroom</name>
    <name type="synonym">Stropharia cubensis</name>
    <dbReference type="NCBI Taxonomy" id="181762"/>
    <lineage>
        <taxon>Eukaryota</taxon>
        <taxon>Fungi</taxon>
        <taxon>Dikarya</taxon>
        <taxon>Basidiomycota</taxon>
        <taxon>Agaricomycotina</taxon>
        <taxon>Agaricomycetes</taxon>
        <taxon>Agaricomycetidae</taxon>
        <taxon>Agaricales</taxon>
        <taxon>Agaricineae</taxon>
        <taxon>Strophariaceae</taxon>
        <taxon>Psilocybe</taxon>
    </lineage>
</organism>
<reference evidence="2" key="1">
    <citation type="submission" date="2021-02" db="EMBL/GenBank/DDBJ databases">
        <title>Psilocybe cubensis genome.</title>
        <authorList>
            <person name="Mckernan K.J."/>
            <person name="Crawford S."/>
            <person name="Trippe A."/>
            <person name="Kane L.T."/>
            <person name="Mclaughlin S."/>
        </authorList>
    </citation>
    <scope>NUCLEOTIDE SEQUENCE [LARGE SCALE GENOMIC DNA]</scope>
    <source>
        <strain evidence="2">MGC-MH-2018</strain>
    </source>
</reference>
<dbReference type="AlphaFoldDB" id="A0A8H7XU49"/>
<name>A0A8H7XU49_PSICU</name>
<feature type="region of interest" description="Disordered" evidence="1">
    <location>
        <begin position="252"/>
        <end position="276"/>
    </location>
</feature>
<sequence length="400" mass="44212">MERLPELEQTQKTTHSAVTKMSQRGNPPQSESSESEDSSSESSDSDDSSSDSSDSEDSSSESSESESDDPQPSTSTTTKPERPNRNTGSSNIPVKALDGMKEKSESKKTDEKETEGEGTARNQEDGAAAIKKATGRKSKDVSVGKATIVEKEVVVVETEVVEKNQREDNDGQQHASGNHSSDKSSRGRKRAMSLSPSESDSNENTRRRKKTRQEKRAPSNKGELEAKKKMLAEGLRKALEKERLMELNIHSQPASTSPLPQLPQPQPLQSQSPEASVTIKIEETESPSGALVRRREVSLSEFYSQCFDNVRTFFRRRNYGHPDVMARLEKSGFTEYELRSMKGLDQRTLVTRFSLLLSDGCFKSAQLESLSFAVFAASPTDWDVLHPVMELVIPTTPPPP</sequence>
<evidence type="ECO:0000256" key="1">
    <source>
        <dbReference type="SAM" id="MobiDB-lite"/>
    </source>
</evidence>